<accession>A0A6C0IBP0</accession>
<feature type="region of interest" description="Disordered" evidence="1">
    <location>
        <begin position="284"/>
        <end position="304"/>
    </location>
</feature>
<dbReference type="AlphaFoldDB" id="A0A6C0IBP0"/>
<reference evidence="2" key="1">
    <citation type="journal article" date="2020" name="Nature">
        <title>Giant virus diversity and host interactions through global metagenomics.</title>
        <authorList>
            <person name="Schulz F."/>
            <person name="Roux S."/>
            <person name="Paez-Espino D."/>
            <person name="Jungbluth S."/>
            <person name="Walsh D.A."/>
            <person name="Denef V.J."/>
            <person name="McMahon K.D."/>
            <person name="Konstantinidis K.T."/>
            <person name="Eloe-Fadrosh E.A."/>
            <person name="Kyrpides N.C."/>
            <person name="Woyke T."/>
        </authorList>
    </citation>
    <scope>NUCLEOTIDE SEQUENCE</scope>
    <source>
        <strain evidence="2">GVMAG-M-3300023184-68</strain>
    </source>
</reference>
<dbReference type="EMBL" id="MN740154">
    <property type="protein sequence ID" value="QHT90404.1"/>
    <property type="molecule type" value="Genomic_DNA"/>
</dbReference>
<feature type="compositionally biased region" description="Polar residues" evidence="1">
    <location>
        <begin position="294"/>
        <end position="304"/>
    </location>
</feature>
<organism evidence="2">
    <name type="scientific">viral metagenome</name>
    <dbReference type="NCBI Taxonomy" id="1070528"/>
    <lineage>
        <taxon>unclassified sequences</taxon>
        <taxon>metagenomes</taxon>
        <taxon>organismal metagenomes</taxon>
    </lineage>
</organism>
<proteinExistence type="predicted"/>
<protein>
    <submittedName>
        <fullName evidence="2">Uncharacterized protein</fullName>
    </submittedName>
</protein>
<evidence type="ECO:0000313" key="2">
    <source>
        <dbReference type="EMBL" id="QHT90404.1"/>
    </source>
</evidence>
<evidence type="ECO:0000256" key="1">
    <source>
        <dbReference type="SAM" id="MobiDB-lite"/>
    </source>
</evidence>
<sequence length="304" mass="35876">MVRFAIRKTFLSVMYSFWLVGLYKLPPPTLSEIDIYEEKTKPKFIKNNDTKSESIDPIFYDRPSYKKLMEEPNNHLEKEWKTRILYENTPRGNIIMYYDVYKEGFAYYCDQTGISYRILNIVAMKYTTTFRCQDFFVDNLLIPDNKSPMIGYIQDELEIEEENKRKVTDKLLRHYHNEKNDRTDMNSPFAKLQNYSTNPPNKQIGKGQNATELLTSKGALHPEKLDQSKTPEKEKITNKFMYMGKCSNFSMIQKIPHKEVVQKSPLLMNYKLFKERYLDFSDDSVINPDDNPLDKTSSNSLFSI</sequence>
<name>A0A6C0IBP0_9ZZZZ</name>